<reference evidence="2" key="2">
    <citation type="submission" date="2022-03" db="EMBL/GenBank/DDBJ databases">
        <title>Draft title - Genomic analysis of global carrot germplasm unveils the trajectory of domestication and the origin of high carotenoid orange carrot.</title>
        <authorList>
            <person name="Iorizzo M."/>
            <person name="Ellison S."/>
            <person name="Senalik D."/>
            <person name="Macko-Podgorni A."/>
            <person name="Grzebelus D."/>
            <person name="Bostan H."/>
            <person name="Rolling W."/>
            <person name="Curaba J."/>
            <person name="Simon P."/>
        </authorList>
    </citation>
    <scope>NUCLEOTIDE SEQUENCE</scope>
    <source>
        <tissue evidence="2">Leaf</tissue>
    </source>
</reference>
<feature type="region of interest" description="Disordered" evidence="1">
    <location>
        <begin position="160"/>
        <end position="262"/>
    </location>
</feature>
<feature type="region of interest" description="Disordered" evidence="1">
    <location>
        <begin position="343"/>
        <end position="423"/>
    </location>
</feature>
<protein>
    <submittedName>
        <fullName evidence="2">Uncharacterized protein</fullName>
    </submittedName>
</protein>
<feature type="region of interest" description="Disordered" evidence="1">
    <location>
        <begin position="1054"/>
        <end position="1074"/>
    </location>
</feature>
<evidence type="ECO:0000313" key="3">
    <source>
        <dbReference type="Proteomes" id="UP000077755"/>
    </source>
</evidence>
<organism evidence="2 3">
    <name type="scientific">Daucus carota subsp. sativus</name>
    <name type="common">Carrot</name>
    <dbReference type="NCBI Taxonomy" id="79200"/>
    <lineage>
        <taxon>Eukaryota</taxon>
        <taxon>Viridiplantae</taxon>
        <taxon>Streptophyta</taxon>
        <taxon>Embryophyta</taxon>
        <taxon>Tracheophyta</taxon>
        <taxon>Spermatophyta</taxon>
        <taxon>Magnoliopsida</taxon>
        <taxon>eudicotyledons</taxon>
        <taxon>Gunneridae</taxon>
        <taxon>Pentapetalae</taxon>
        <taxon>asterids</taxon>
        <taxon>campanulids</taxon>
        <taxon>Apiales</taxon>
        <taxon>Apiaceae</taxon>
        <taxon>Apioideae</taxon>
        <taxon>Scandiceae</taxon>
        <taxon>Daucinae</taxon>
        <taxon>Daucus</taxon>
        <taxon>Daucus sect. Daucus</taxon>
    </lineage>
</organism>
<dbReference type="EMBL" id="CP093350">
    <property type="protein sequence ID" value="WOH11413.1"/>
    <property type="molecule type" value="Genomic_DNA"/>
</dbReference>
<evidence type="ECO:0000256" key="1">
    <source>
        <dbReference type="SAM" id="MobiDB-lite"/>
    </source>
</evidence>
<feature type="region of interest" description="Disordered" evidence="1">
    <location>
        <begin position="1"/>
        <end position="26"/>
    </location>
</feature>
<dbReference type="PANTHER" id="PTHR31115:SF3">
    <property type="entry name" value="EXPRESSED PROTEIN"/>
    <property type="match status" value="1"/>
</dbReference>
<feature type="compositionally biased region" description="Basic and acidic residues" evidence="1">
    <location>
        <begin position="200"/>
        <end position="212"/>
    </location>
</feature>
<accession>A0AAF0XNS0</accession>
<evidence type="ECO:0000313" key="2">
    <source>
        <dbReference type="EMBL" id="WOH11413.1"/>
    </source>
</evidence>
<sequence>MAASGKFDLSSGSPDRPLYASGQRGSYSGALLDRSSSFRENMENPILSALPSISRSTSPVAQGDVTNFLQCLRFDPKAMVADQKFNRPMDFKRLAGLALGVPSDDSPSGSVKSNLASSLPEEVKRFKLGLRESSIKARERVKTFSEGLSVFSKCFPGIPSRKRSRSDVLSGERLFSSDRSVSGPPGGKMGALSHTVTSGFERDQQKSDERIKNSIPNKRTRTSMADPRIDVRPNTPARTSGNADRDKEGSRPPNNSVTQVEDRTLPIGVDIWEKSKMKKKRSGIKADAAPSSIALKLNDGYREPRQGLQPKHLSESRSRLNDSNGLRPGAVNGIIGVVKADGASQPASLGVRSSIPRSEQDIASAPNEKRVTTSSDKERVNPRAVNKTNTREEFTSASPTSSVKLNAASRAPRSGPGIVPKLSPVVPRATAADWEFSQCTSKNPTAIGTNNRKRASSTQCSSPPVAQWAGQRHQKNSRSARRTNLVPITSNDETPSLDTMSDAAGTENGSVFPRRLSSNSPQQVRIKGDQYPSTALSESEESGAAEVKSKDKAKNSDEADNKSGKNVQKTATLVVPPRKNKMATGDDIGDGIRRQGRTGRGFSSTRSLVPVTMEKHGNIGTTKQLRSAKFGFDKTESKTGRPPTRKLSDRKAYTRKHTTLNAAADFLVGSDDGHEELLAAANAVTSTAYASSSSFWRQMEQLFRFISEVDIDYLKRQENIDITALKSNLIPSNSLLHNGTVFDRLRNMSEGKYSEFSLDQFSPGAGSSSDVPLCQILLSALISEDGNEEPCCSENEGSEYNTYGSDEFDEEVEPDSFSHQSLHNFELAGRTGLGGYRITASGRSFNELEHDVSEKDSFSMPGMYITSGVDHSQNDSLPKQAEKPVLFCSNFQYNKMSINERALLEIQSIGLSPEPVPDLAQTGDDEISRDIKKLEDKYQEQVCRRKDFLDKLLKSSIESRELQEKELERSALEKLVGMAYQKYMSCWGPNAPGGKSASGKMAKQAALAFVKRTLARCVEFEVTGKSCFGEPLFREMFLSSSSQLSDAQQMHVTRDGESETHYGIASRPSREGRISGLVGTPQTPSVSNHDAYSPGGFLGNYLPERNIGKEDTWSNRVKKRELLLDDVVGGVVGTSPGISSGIGTSISSSTKGKRSDRDREGKGNNREVLSRNGTTKNGRTTSGNPKVEKKSKLKSKQKTTQLSAVNGIIGKMSEQPKNLPSSIPKSGDNGREKDNFKLDVLDNTEAIDFSTLHMDGGLDVPDDLGDQGQDIGSWLNIDDDGLQDDDFMGLEIPMDDLSELNMMV</sequence>
<feature type="compositionally biased region" description="Low complexity" evidence="1">
    <location>
        <begin position="1133"/>
        <end position="1150"/>
    </location>
</feature>
<feature type="compositionally biased region" description="Polar residues" evidence="1">
    <location>
        <begin position="1171"/>
        <end position="1184"/>
    </location>
</feature>
<feature type="compositionally biased region" description="Polar residues" evidence="1">
    <location>
        <begin position="1215"/>
        <end position="1224"/>
    </location>
</feature>
<feature type="region of interest" description="Disordered" evidence="1">
    <location>
        <begin position="440"/>
        <end position="604"/>
    </location>
</feature>
<dbReference type="PANTHER" id="PTHR31115">
    <property type="entry name" value="OS05G0107300 PROTEIN"/>
    <property type="match status" value="1"/>
</dbReference>
<proteinExistence type="predicted"/>
<feature type="compositionally biased region" description="Basic and acidic residues" evidence="1">
    <location>
        <begin position="1153"/>
        <end position="1169"/>
    </location>
</feature>
<dbReference type="Proteomes" id="UP000077755">
    <property type="component" value="Chromosome 8"/>
</dbReference>
<feature type="compositionally biased region" description="Basic and acidic residues" evidence="1">
    <location>
        <begin position="547"/>
        <end position="563"/>
    </location>
</feature>
<keyword evidence="3" id="KW-1185">Reference proteome</keyword>
<reference evidence="2" key="1">
    <citation type="journal article" date="2016" name="Nat. Genet.">
        <title>A high-quality carrot genome assembly provides new insights into carotenoid accumulation and asterid genome evolution.</title>
        <authorList>
            <person name="Iorizzo M."/>
            <person name="Ellison S."/>
            <person name="Senalik D."/>
            <person name="Zeng P."/>
            <person name="Satapoomin P."/>
            <person name="Huang J."/>
            <person name="Bowman M."/>
            <person name="Iovene M."/>
            <person name="Sanseverino W."/>
            <person name="Cavagnaro P."/>
            <person name="Yildiz M."/>
            <person name="Macko-Podgorni A."/>
            <person name="Moranska E."/>
            <person name="Grzebelus E."/>
            <person name="Grzebelus D."/>
            <person name="Ashrafi H."/>
            <person name="Zheng Z."/>
            <person name="Cheng S."/>
            <person name="Spooner D."/>
            <person name="Van Deynze A."/>
            <person name="Simon P."/>
        </authorList>
    </citation>
    <scope>NUCLEOTIDE SEQUENCE</scope>
    <source>
        <tissue evidence="2">Leaf</tissue>
    </source>
</reference>
<feature type="compositionally biased region" description="Polar residues" evidence="1">
    <location>
        <begin position="395"/>
        <end position="404"/>
    </location>
</feature>
<feature type="compositionally biased region" description="Basic residues" evidence="1">
    <location>
        <begin position="472"/>
        <end position="481"/>
    </location>
</feature>
<feature type="region of interest" description="Disordered" evidence="1">
    <location>
        <begin position="1133"/>
        <end position="1234"/>
    </location>
</feature>
<name>A0AAF0XNS0_DAUCS</name>
<feature type="region of interest" description="Disordered" evidence="1">
    <location>
        <begin position="297"/>
        <end position="329"/>
    </location>
</feature>
<gene>
    <name evidence="2" type="ORF">DCAR_0830899</name>
</gene>
<feature type="compositionally biased region" description="Polar residues" evidence="1">
    <location>
        <begin position="486"/>
        <end position="499"/>
    </location>
</feature>
<feature type="compositionally biased region" description="Polar residues" evidence="1">
    <location>
        <begin position="440"/>
        <end position="464"/>
    </location>
</feature>
<feature type="compositionally biased region" description="Basic and acidic residues" evidence="1">
    <location>
        <begin position="367"/>
        <end position="381"/>
    </location>
</feature>